<organism evidence="2 3">
    <name type="scientific">Lolium multiflorum</name>
    <name type="common">Italian ryegrass</name>
    <name type="synonym">Lolium perenne subsp. multiflorum</name>
    <dbReference type="NCBI Taxonomy" id="4521"/>
    <lineage>
        <taxon>Eukaryota</taxon>
        <taxon>Viridiplantae</taxon>
        <taxon>Streptophyta</taxon>
        <taxon>Embryophyta</taxon>
        <taxon>Tracheophyta</taxon>
        <taxon>Spermatophyta</taxon>
        <taxon>Magnoliopsida</taxon>
        <taxon>Liliopsida</taxon>
        <taxon>Poales</taxon>
        <taxon>Poaceae</taxon>
        <taxon>BOP clade</taxon>
        <taxon>Pooideae</taxon>
        <taxon>Poodae</taxon>
        <taxon>Poeae</taxon>
        <taxon>Poeae Chloroplast Group 2 (Poeae type)</taxon>
        <taxon>Loliodinae</taxon>
        <taxon>Loliinae</taxon>
        <taxon>Lolium</taxon>
    </lineage>
</organism>
<keyword evidence="3" id="KW-1185">Reference proteome</keyword>
<feature type="region of interest" description="Disordered" evidence="1">
    <location>
        <begin position="30"/>
        <end position="50"/>
    </location>
</feature>
<name>A0AAD8VVK4_LOLMU</name>
<sequence>MPCLPTSLSPAPLHPSAIIVAPLPQPSNHVACEQEQWSSHPPERRPNPHVARPGPVVVFAPHLESCESATRIGSSRGRPIADEKHIQSCKLSAYANAHAVGVATTVFLDSIFKRDHRIDHARPVIDAATAPDDSTILRVSITLHPSRDSTAPCHDDSTTPTQQKHTSPPQHHRHPLSTPKTIPPTARTALDAAIVRSGRPESGVSPGAAQTNVAAGTMPSTRIRRTDAAIVRRDCSQDRFSPAATPPSGTNAAAGTMPSTRMRRTCAAIVRHDCSQGRFSPAATSRRWGLDDESRDLPK</sequence>
<comment type="caution">
    <text evidence="2">The sequence shown here is derived from an EMBL/GenBank/DDBJ whole genome shotgun (WGS) entry which is preliminary data.</text>
</comment>
<evidence type="ECO:0000313" key="2">
    <source>
        <dbReference type="EMBL" id="KAK1621287.1"/>
    </source>
</evidence>
<protein>
    <submittedName>
        <fullName evidence="2">Uncharacterized protein</fullName>
    </submittedName>
</protein>
<dbReference type="EMBL" id="JAUUTY010000006">
    <property type="protein sequence ID" value="KAK1621287.1"/>
    <property type="molecule type" value="Genomic_DNA"/>
</dbReference>
<feature type="compositionally biased region" description="Polar residues" evidence="1">
    <location>
        <begin position="158"/>
        <end position="169"/>
    </location>
</feature>
<feature type="compositionally biased region" description="Polar residues" evidence="1">
    <location>
        <begin position="247"/>
        <end position="258"/>
    </location>
</feature>
<gene>
    <name evidence="2" type="ORF">QYE76_026804</name>
</gene>
<dbReference type="AlphaFoldDB" id="A0AAD8VVK4"/>
<evidence type="ECO:0000313" key="3">
    <source>
        <dbReference type="Proteomes" id="UP001231189"/>
    </source>
</evidence>
<feature type="region of interest" description="Disordered" evidence="1">
    <location>
        <begin position="144"/>
        <end position="184"/>
    </location>
</feature>
<proteinExistence type="predicted"/>
<evidence type="ECO:0000256" key="1">
    <source>
        <dbReference type="SAM" id="MobiDB-lite"/>
    </source>
</evidence>
<feature type="region of interest" description="Disordered" evidence="1">
    <location>
        <begin position="238"/>
        <end position="258"/>
    </location>
</feature>
<feature type="compositionally biased region" description="Basic and acidic residues" evidence="1">
    <location>
        <begin position="288"/>
        <end position="299"/>
    </location>
</feature>
<reference evidence="2" key="1">
    <citation type="submission" date="2023-07" db="EMBL/GenBank/DDBJ databases">
        <title>A chromosome-level genome assembly of Lolium multiflorum.</title>
        <authorList>
            <person name="Chen Y."/>
            <person name="Copetti D."/>
            <person name="Kolliker R."/>
            <person name="Studer B."/>
        </authorList>
    </citation>
    <scope>NUCLEOTIDE SEQUENCE</scope>
    <source>
        <strain evidence="2">02402/16</strain>
        <tissue evidence="2">Leaf</tissue>
    </source>
</reference>
<accession>A0AAD8VVK4</accession>
<feature type="region of interest" description="Disordered" evidence="1">
    <location>
        <begin position="275"/>
        <end position="299"/>
    </location>
</feature>
<dbReference type="Proteomes" id="UP001231189">
    <property type="component" value="Unassembled WGS sequence"/>
</dbReference>